<gene>
    <name evidence="2" type="ORF">GCM10010912_42430</name>
</gene>
<reference evidence="2" key="2">
    <citation type="submission" date="2020-09" db="EMBL/GenBank/DDBJ databases">
        <authorList>
            <person name="Sun Q."/>
            <person name="Zhou Y."/>
        </authorList>
    </citation>
    <scope>NUCLEOTIDE SEQUENCE</scope>
    <source>
        <strain evidence="2">CGMCC 1.16134</strain>
    </source>
</reference>
<dbReference type="Proteomes" id="UP000637643">
    <property type="component" value="Unassembled WGS sequence"/>
</dbReference>
<dbReference type="AlphaFoldDB" id="A0A917FP90"/>
<evidence type="ECO:0000313" key="2">
    <source>
        <dbReference type="EMBL" id="GGF92924.1"/>
    </source>
</evidence>
<evidence type="ECO:0000313" key="3">
    <source>
        <dbReference type="Proteomes" id="UP000637643"/>
    </source>
</evidence>
<feature type="signal peptide" evidence="1">
    <location>
        <begin position="1"/>
        <end position="21"/>
    </location>
</feature>
<dbReference type="Gene3D" id="2.60.40.1080">
    <property type="match status" value="1"/>
</dbReference>
<dbReference type="EMBL" id="BMKR01000020">
    <property type="protein sequence ID" value="GGF92924.1"/>
    <property type="molecule type" value="Genomic_DNA"/>
</dbReference>
<feature type="chain" id="PRO_5037277084" evidence="1">
    <location>
        <begin position="22"/>
        <end position="254"/>
    </location>
</feature>
<keyword evidence="1" id="KW-0732">Signal</keyword>
<dbReference type="RefSeq" id="WP_189028435.1">
    <property type="nucleotide sequence ID" value="NZ_BMKR01000020.1"/>
</dbReference>
<accession>A0A917FP90</accession>
<name>A0A917FP90_9BACL</name>
<keyword evidence="3" id="KW-1185">Reference proteome</keyword>
<organism evidence="2 3">
    <name type="scientific">Paenibacillus albidus</name>
    <dbReference type="NCBI Taxonomy" id="2041023"/>
    <lineage>
        <taxon>Bacteria</taxon>
        <taxon>Bacillati</taxon>
        <taxon>Bacillota</taxon>
        <taxon>Bacilli</taxon>
        <taxon>Bacillales</taxon>
        <taxon>Paenibacillaceae</taxon>
        <taxon>Paenibacillus</taxon>
    </lineage>
</organism>
<sequence length="254" mass="28674">MKKLVLLVMSMVLLFPISAFAASRDLLDYVAVYVEREDLYAGETVEMAVDPKGSETYDSIPAIVVKSSDESVLKVSGDLTSLEVTGVSEGVADVIVSSTSDYDELRFTFYVTEDTQLPQQLLDLQQYYDDLTYAAELEEKATTEYNKHNIVDSSNRKQAYISFNTIIVPSYTKFRIELKKVTPANPELVKIHKLSLEGTRLQLEGFTMMQKVLYNPNVKFGMFSAANKKIAAGEKYLDAFTKSLDQYQDKYSNY</sequence>
<reference evidence="2" key="1">
    <citation type="journal article" date="2014" name="Int. J. Syst. Evol. Microbiol.">
        <title>Complete genome sequence of Corynebacterium casei LMG S-19264T (=DSM 44701T), isolated from a smear-ripened cheese.</title>
        <authorList>
            <consortium name="US DOE Joint Genome Institute (JGI-PGF)"/>
            <person name="Walter F."/>
            <person name="Albersmeier A."/>
            <person name="Kalinowski J."/>
            <person name="Ruckert C."/>
        </authorList>
    </citation>
    <scope>NUCLEOTIDE SEQUENCE</scope>
    <source>
        <strain evidence="2">CGMCC 1.16134</strain>
    </source>
</reference>
<protein>
    <submittedName>
        <fullName evidence="2">Uncharacterized protein</fullName>
    </submittedName>
</protein>
<comment type="caution">
    <text evidence="2">The sequence shown here is derived from an EMBL/GenBank/DDBJ whole genome shotgun (WGS) entry which is preliminary data.</text>
</comment>
<proteinExistence type="predicted"/>
<evidence type="ECO:0000256" key="1">
    <source>
        <dbReference type="SAM" id="SignalP"/>
    </source>
</evidence>